<protein>
    <submittedName>
        <fullName evidence="9">Alginate lyase</fullName>
    </submittedName>
</protein>
<dbReference type="PANTHER" id="PTHR39210:SF1">
    <property type="entry name" value="HEPARIN-SULFATE LYASE"/>
    <property type="match status" value="1"/>
</dbReference>
<dbReference type="Pfam" id="PF07940">
    <property type="entry name" value="Hepar_II_III_C"/>
    <property type="match status" value="1"/>
</dbReference>
<dbReference type="InterPro" id="IPR055076">
    <property type="entry name" value="Alg17C_C"/>
</dbReference>
<evidence type="ECO:0000256" key="3">
    <source>
        <dbReference type="ARBA" id="ARBA00022764"/>
    </source>
</evidence>
<dbReference type="RefSeq" id="WP_107969449.1">
    <property type="nucleotide sequence ID" value="NZ_NWBU01000016.1"/>
</dbReference>
<dbReference type="OrthoDB" id="9772435at2"/>
<accession>A0A2T5FUL6</accession>
<organism evidence="9 10">
    <name type="scientific">Sphingomonas oleivorans</name>
    <dbReference type="NCBI Taxonomy" id="1735121"/>
    <lineage>
        <taxon>Bacteria</taxon>
        <taxon>Pseudomonadati</taxon>
        <taxon>Pseudomonadota</taxon>
        <taxon>Alphaproteobacteria</taxon>
        <taxon>Sphingomonadales</taxon>
        <taxon>Sphingomonadaceae</taxon>
        <taxon>Sphingomonas</taxon>
    </lineage>
</organism>
<name>A0A2T5FUL6_9SPHN</name>
<evidence type="ECO:0000313" key="9">
    <source>
        <dbReference type="EMBL" id="PTQ08220.1"/>
    </source>
</evidence>
<dbReference type="PANTHER" id="PTHR39210">
    <property type="entry name" value="HEPARIN-SULFATE LYASE"/>
    <property type="match status" value="1"/>
</dbReference>
<dbReference type="Gene3D" id="1.50.10.100">
    <property type="entry name" value="Chondroitin AC/alginate lyase"/>
    <property type="match status" value="1"/>
</dbReference>
<comment type="caution">
    <text evidence="9">The sequence shown here is derived from an EMBL/GenBank/DDBJ whole genome shotgun (WGS) entry which is preliminary data.</text>
</comment>
<evidence type="ECO:0000259" key="8">
    <source>
        <dbReference type="Pfam" id="PF22686"/>
    </source>
</evidence>
<feature type="chain" id="PRO_5015679183" evidence="5">
    <location>
        <begin position="20"/>
        <end position="741"/>
    </location>
</feature>
<dbReference type="Gene3D" id="2.70.98.70">
    <property type="match status" value="1"/>
</dbReference>
<dbReference type="SUPFAM" id="SSF48230">
    <property type="entry name" value="Chondroitin AC/alginate lyase"/>
    <property type="match status" value="1"/>
</dbReference>
<evidence type="ECO:0000256" key="2">
    <source>
        <dbReference type="ARBA" id="ARBA00022729"/>
    </source>
</evidence>
<comment type="subcellular location">
    <subcellularLocation>
        <location evidence="1">Periplasm</location>
    </subcellularLocation>
</comment>
<feature type="domain" description="Alginate lyase" evidence="6">
    <location>
        <begin position="89"/>
        <end position="296"/>
    </location>
</feature>
<gene>
    <name evidence="9" type="ORF">CLG96_16100</name>
</gene>
<sequence length="741" mass="80442">MPRIAALAASLVLLLQAEAAPVASMEGEAPVLLRTAGLAAMTAEGERYPLFARELQRMRAEVDAALRTGISVPIPKDPGGGLTHEQHKRNYKAIYGAGLLYRITGNRAYADFARRMLLDYAKLYPSLGAHPAAANEAAGRLFWQSLNDSVWLVYAVQGYDAIRDAIPEADRKTIDENVFRRMATFLSDGSPALFNRIHNHATWASAGVGMTGYVLRDPVLVEKALNGLDRSGRAGFLRQLDLLFSPDGYYAEGPYYQRYALLPFVLFAQAIEANEPQRRIFAYRDGIILKAIRTTIQLSYDGYFFPLNDAMPDKSLRTEELYQAVATGYGATRDPAFLSIAGWQGRTLLSPEGLMVARDLAAGRAMPFPFASMLLSDGPDGDKGGLAIMRSGAGDREEVLVAKNTAQGMGHGHFDKLGWILYDNGNPIVTDYGAARFLNIEAKDGGRYLPENESWAKQTIAHNTLVVNETSHFGGKVKLADTMAPRQIFFHGEGATQLSTAEMVDAYPGVRFRRTLAQLAITGFASPVVLDLMRVTGSRPAQYDLPLHYAGHLIDIGFPLQSNVAARPVLGKANGYQHLWVDATGAPGTDNAVLTWLNGDRFYSYRMLPPSGAKLILAESGANDPRFNLRREPVLIQRLESATAAVFVGLLEPHGAYDAADETTVASRSRIRALRHERAADADIVTIELADGRTVTLAIADDPDPAAAHRASVGGRMVEWKGHFGRFDGGGAKMAGTGGGS</sequence>
<dbReference type="GO" id="GO:0042597">
    <property type="term" value="C:periplasmic space"/>
    <property type="evidence" value="ECO:0007669"/>
    <property type="project" value="UniProtKB-SubCell"/>
</dbReference>
<dbReference type="EMBL" id="NWBU01000016">
    <property type="protein sequence ID" value="PTQ08220.1"/>
    <property type="molecule type" value="Genomic_DNA"/>
</dbReference>
<proteinExistence type="predicted"/>
<dbReference type="Proteomes" id="UP000244162">
    <property type="component" value="Unassembled WGS sequence"/>
</dbReference>
<reference evidence="9 10" key="1">
    <citation type="submission" date="2017-09" db="EMBL/GenBank/DDBJ databases">
        <title>Sphingomonas panjinensis sp.nov., isolated from oil-contaminated soil.</title>
        <authorList>
            <person name="Wang L."/>
            <person name="Chen L."/>
        </authorList>
    </citation>
    <scope>NUCLEOTIDE SEQUENCE [LARGE SCALE GENOMIC DNA]</scope>
    <source>
        <strain evidence="9 10">FW-11</strain>
    </source>
</reference>
<feature type="domain" description="Exo-oligoalginate lyase C-terminal" evidence="8">
    <location>
        <begin position="690"/>
        <end position="723"/>
    </location>
</feature>
<dbReference type="InterPro" id="IPR012480">
    <property type="entry name" value="Hepar_II_III_C"/>
</dbReference>
<evidence type="ECO:0000259" key="7">
    <source>
        <dbReference type="Pfam" id="PF07940"/>
    </source>
</evidence>
<evidence type="ECO:0000256" key="1">
    <source>
        <dbReference type="ARBA" id="ARBA00004418"/>
    </source>
</evidence>
<evidence type="ECO:0000256" key="4">
    <source>
        <dbReference type="ARBA" id="ARBA00023239"/>
    </source>
</evidence>
<feature type="signal peptide" evidence="5">
    <location>
        <begin position="1"/>
        <end position="19"/>
    </location>
</feature>
<feature type="domain" description="Heparinase II/III-like C-terminal" evidence="7">
    <location>
        <begin position="376"/>
        <end position="634"/>
    </location>
</feature>
<keyword evidence="2 5" id="KW-0732">Signal</keyword>
<dbReference type="Pfam" id="PF22686">
    <property type="entry name" value="Alg17C_C"/>
    <property type="match status" value="1"/>
</dbReference>
<keyword evidence="3" id="KW-0574">Periplasm</keyword>
<dbReference type="GO" id="GO:0016829">
    <property type="term" value="F:lyase activity"/>
    <property type="evidence" value="ECO:0007669"/>
    <property type="project" value="UniProtKB-KW"/>
</dbReference>
<dbReference type="InterPro" id="IPR008929">
    <property type="entry name" value="Chondroitin_lyas"/>
</dbReference>
<dbReference type="InterPro" id="IPR008397">
    <property type="entry name" value="Alginate_lyase_dom"/>
</dbReference>
<keyword evidence="10" id="KW-1185">Reference proteome</keyword>
<evidence type="ECO:0000313" key="10">
    <source>
        <dbReference type="Proteomes" id="UP000244162"/>
    </source>
</evidence>
<evidence type="ECO:0000256" key="5">
    <source>
        <dbReference type="SAM" id="SignalP"/>
    </source>
</evidence>
<dbReference type="AlphaFoldDB" id="A0A2T5FUL6"/>
<keyword evidence="4 9" id="KW-0456">Lyase</keyword>
<dbReference type="Pfam" id="PF05426">
    <property type="entry name" value="Alginate_lyase"/>
    <property type="match status" value="1"/>
</dbReference>
<evidence type="ECO:0000259" key="6">
    <source>
        <dbReference type="Pfam" id="PF05426"/>
    </source>
</evidence>